<protein>
    <submittedName>
        <fullName evidence="2">Uncharacterized protein</fullName>
    </submittedName>
</protein>
<organism evidence="2 3">
    <name type="scientific">Candidatus Magasanikbacteria bacterium CG10_big_fil_rev_8_21_14_0_10_43_6</name>
    <dbReference type="NCBI Taxonomy" id="1974650"/>
    <lineage>
        <taxon>Bacteria</taxon>
        <taxon>Candidatus Magasanikiibacteriota</taxon>
    </lineage>
</organism>
<feature type="transmembrane region" description="Helical" evidence="1">
    <location>
        <begin position="44"/>
        <end position="65"/>
    </location>
</feature>
<proteinExistence type="predicted"/>
<keyword evidence="1" id="KW-0472">Membrane</keyword>
<gene>
    <name evidence="2" type="ORF">COU33_00935</name>
</gene>
<dbReference type="AlphaFoldDB" id="A0A2M6W280"/>
<dbReference type="Proteomes" id="UP000229362">
    <property type="component" value="Unassembled WGS sequence"/>
</dbReference>
<accession>A0A2M6W280</accession>
<feature type="transmembrane region" description="Helical" evidence="1">
    <location>
        <begin position="7"/>
        <end position="24"/>
    </location>
</feature>
<evidence type="ECO:0000313" key="3">
    <source>
        <dbReference type="Proteomes" id="UP000229362"/>
    </source>
</evidence>
<reference evidence="3" key="1">
    <citation type="submission" date="2017-09" db="EMBL/GenBank/DDBJ databases">
        <title>Depth-based differentiation of microbial function through sediment-hosted aquifers and enrichment of novel symbionts in the deep terrestrial subsurface.</title>
        <authorList>
            <person name="Probst A.J."/>
            <person name="Ladd B."/>
            <person name="Jarett J.K."/>
            <person name="Geller-Mcgrath D.E."/>
            <person name="Sieber C.M.K."/>
            <person name="Emerson J.B."/>
            <person name="Anantharaman K."/>
            <person name="Thomas B.C."/>
            <person name="Malmstrom R."/>
            <person name="Stieglmeier M."/>
            <person name="Klingl A."/>
            <person name="Woyke T."/>
            <person name="Ryan C.M."/>
            <person name="Banfield J.F."/>
        </authorList>
    </citation>
    <scope>NUCLEOTIDE SEQUENCE [LARGE SCALE GENOMIC DNA]</scope>
</reference>
<evidence type="ECO:0000313" key="2">
    <source>
        <dbReference type="EMBL" id="PIT86835.1"/>
    </source>
</evidence>
<evidence type="ECO:0000256" key="1">
    <source>
        <dbReference type="SAM" id="Phobius"/>
    </source>
</evidence>
<dbReference type="EMBL" id="PFBZ01000038">
    <property type="protein sequence ID" value="PIT86835.1"/>
    <property type="molecule type" value="Genomic_DNA"/>
</dbReference>
<sequence length="107" mass="12061">MGRLVQYAANLMFGVPLMIIYIFLAKKLVDHPELLQKVTTTNSYTIGIKMIPFVGSLPGAALGVYRVNRALKNAQKTFRKELKTKNKELKKLQQGWLRRAVSGKIKG</sequence>
<keyword evidence="1" id="KW-0812">Transmembrane</keyword>
<comment type="caution">
    <text evidence="2">The sequence shown here is derived from an EMBL/GenBank/DDBJ whole genome shotgun (WGS) entry which is preliminary data.</text>
</comment>
<keyword evidence="1" id="KW-1133">Transmembrane helix</keyword>
<name>A0A2M6W280_9BACT</name>